<dbReference type="NCBIfam" id="TIGR04183">
    <property type="entry name" value="Por_Secre_tail"/>
    <property type="match status" value="1"/>
</dbReference>
<keyword evidence="5" id="KW-1185">Reference proteome</keyword>
<dbReference type="Proteomes" id="UP000199354">
    <property type="component" value="Unassembled WGS sequence"/>
</dbReference>
<gene>
    <name evidence="4" type="ORF">SAMN02927903_02334</name>
</gene>
<dbReference type="AlphaFoldDB" id="A0A1G5INQ4"/>
<accession>A0A1G5INQ4</accession>
<feature type="chain" id="PRO_5011625823" evidence="2">
    <location>
        <begin position="19"/>
        <end position="238"/>
    </location>
</feature>
<feature type="signal peptide" evidence="2">
    <location>
        <begin position="1"/>
        <end position="18"/>
    </location>
</feature>
<keyword evidence="1 2" id="KW-0732">Signal</keyword>
<dbReference type="Pfam" id="PF18962">
    <property type="entry name" value="Por_Secre_tail"/>
    <property type="match status" value="1"/>
</dbReference>
<dbReference type="EMBL" id="FMVF01000010">
    <property type="protein sequence ID" value="SCY77391.1"/>
    <property type="molecule type" value="Genomic_DNA"/>
</dbReference>
<evidence type="ECO:0000313" key="4">
    <source>
        <dbReference type="EMBL" id="SCY77391.1"/>
    </source>
</evidence>
<reference evidence="4 5" key="1">
    <citation type="submission" date="2016-10" db="EMBL/GenBank/DDBJ databases">
        <authorList>
            <person name="de Groot N.N."/>
        </authorList>
    </citation>
    <scope>NUCLEOTIDE SEQUENCE [LARGE SCALE GENOMIC DNA]</scope>
    <source>
        <strain evidence="4 5">CGMCC 1.7031</strain>
    </source>
</reference>
<organism evidence="4 5">
    <name type="scientific">Flavobacterium caeni</name>
    <dbReference type="NCBI Taxonomy" id="490189"/>
    <lineage>
        <taxon>Bacteria</taxon>
        <taxon>Pseudomonadati</taxon>
        <taxon>Bacteroidota</taxon>
        <taxon>Flavobacteriia</taxon>
        <taxon>Flavobacteriales</taxon>
        <taxon>Flavobacteriaceae</taxon>
        <taxon>Flavobacterium</taxon>
    </lineage>
</organism>
<evidence type="ECO:0000256" key="1">
    <source>
        <dbReference type="ARBA" id="ARBA00022729"/>
    </source>
</evidence>
<evidence type="ECO:0000313" key="5">
    <source>
        <dbReference type="Proteomes" id="UP000199354"/>
    </source>
</evidence>
<dbReference type="InterPro" id="IPR026444">
    <property type="entry name" value="Secre_tail"/>
</dbReference>
<sequence length="238" mass="25641">MKKVLFILGLLVCTATQAQITVTKTDGTPIANNQVFTFTSTEYDDAYLGFLVHNNTAASIDVRILVESVTNPTGGMELCLGNVCLSNVVQGNAYPSSAVTIAPGGTNSEFDHFWNTHANNGGVSDYKFTFYIEDEFGGSAAEIVSMIYRYDPNALATDVFSSSAQTAVLKSGLVSNVLEVKATKNTLLEIFDVNGKSLRKEQLSSGEHIVDVSDFASGVYIARFNADNQSATTKFIKK</sequence>
<feature type="domain" description="Secretion system C-terminal sorting" evidence="3">
    <location>
        <begin position="178"/>
        <end position="236"/>
    </location>
</feature>
<dbReference type="RefSeq" id="WP_170826852.1">
    <property type="nucleotide sequence ID" value="NZ_FMVF01000010.1"/>
</dbReference>
<name>A0A1G5INQ4_9FLAO</name>
<protein>
    <submittedName>
        <fullName evidence="4">Por secretion system C-terminal sorting domain-containing protein</fullName>
    </submittedName>
</protein>
<proteinExistence type="predicted"/>
<evidence type="ECO:0000259" key="3">
    <source>
        <dbReference type="Pfam" id="PF18962"/>
    </source>
</evidence>
<evidence type="ECO:0000256" key="2">
    <source>
        <dbReference type="SAM" id="SignalP"/>
    </source>
</evidence>